<evidence type="ECO:0000256" key="1">
    <source>
        <dbReference type="SAM" id="MobiDB-lite"/>
    </source>
</evidence>
<dbReference type="Proteomes" id="UP000018144">
    <property type="component" value="Unassembled WGS sequence"/>
</dbReference>
<reference evidence="2 3" key="1">
    <citation type="journal article" date="2013" name="PLoS Genet.">
        <title>The genome and development-dependent transcriptomes of Pyronema confluens: a window into fungal evolution.</title>
        <authorList>
            <person name="Traeger S."/>
            <person name="Altegoer F."/>
            <person name="Freitag M."/>
            <person name="Gabaldon T."/>
            <person name="Kempken F."/>
            <person name="Kumar A."/>
            <person name="Marcet-Houben M."/>
            <person name="Poggeler S."/>
            <person name="Stajich J.E."/>
            <person name="Nowrousian M."/>
        </authorList>
    </citation>
    <scope>NUCLEOTIDE SEQUENCE [LARGE SCALE GENOMIC DNA]</scope>
    <source>
        <strain evidence="3">CBS 100304</strain>
        <tissue evidence="2">Vegetative mycelium</tissue>
    </source>
</reference>
<organism evidence="2 3">
    <name type="scientific">Pyronema omphalodes (strain CBS 100304)</name>
    <name type="common">Pyronema confluens</name>
    <dbReference type="NCBI Taxonomy" id="1076935"/>
    <lineage>
        <taxon>Eukaryota</taxon>
        <taxon>Fungi</taxon>
        <taxon>Dikarya</taxon>
        <taxon>Ascomycota</taxon>
        <taxon>Pezizomycotina</taxon>
        <taxon>Pezizomycetes</taxon>
        <taxon>Pezizales</taxon>
        <taxon>Pyronemataceae</taxon>
        <taxon>Pyronema</taxon>
    </lineage>
</organism>
<protein>
    <submittedName>
        <fullName evidence="2">Uncharacterized protein</fullName>
    </submittedName>
</protein>
<accession>U4L3W8</accession>
<proteinExistence type="predicted"/>
<feature type="compositionally biased region" description="Pro residues" evidence="1">
    <location>
        <begin position="16"/>
        <end position="68"/>
    </location>
</feature>
<sequence length="235" mass="24915">MLNLSAALPFVSKSAPAPPRATSPAPPPSKAPLPPPPSTKENLPSPPPMNVLPPPPRSKSPLPPPLSAPPRSISPRLPVANGVTLTAAAPPRPGYDNDDPNPKSHMAGSIKYHWNDTPQLSRTASPNNGTATAEEWDGILEKLFSAESGLSESQRKMMLGKAKGAKVSDEQKIELGGIVKGIMEELELVRQLDAGEEWGKTVKKGKERVVEWVMGNNGTAGWGNGVRMAVEKLIA</sequence>
<feature type="region of interest" description="Disordered" evidence="1">
    <location>
        <begin position="1"/>
        <end position="109"/>
    </location>
</feature>
<evidence type="ECO:0000313" key="2">
    <source>
        <dbReference type="EMBL" id="CCX10866.1"/>
    </source>
</evidence>
<name>U4L3W8_PYROM</name>
<keyword evidence="3" id="KW-1185">Reference proteome</keyword>
<dbReference type="EMBL" id="HF935572">
    <property type="protein sequence ID" value="CCX10866.1"/>
    <property type="molecule type" value="Genomic_DNA"/>
</dbReference>
<gene>
    <name evidence="2" type="ORF">PCON_10460</name>
</gene>
<evidence type="ECO:0000313" key="3">
    <source>
        <dbReference type="Proteomes" id="UP000018144"/>
    </source>
</evidence>
<dbReference type="AlphaFoldDB" id="U4L3W8"/>
<dbReference type="OrthoDB" id="5412732at2759"/>
<feature type="compositionally biased region" description="Low complexity" evidence="1">
    <location>
        <begin position="69"/>
        <end position="78"/>
    </location>
</feature>